<sequence>MRVLVLGAYGLIGAAIADRLLAAGLSVAGLGRSVEAARRARPEIDWFSADVATLLRPADWTPFLENVDAVVNAAGALQDSARDNVTAVQRDAMLALYAASEAAGVRRFVQISAVGARADAKTMLMRTKGEADAALSASRLDWTILRPGLVISPAAYGGTALLRGLAGFPLVTPTISGGAPIQTVGVEDVSDAVRAVLMGEIPSRRSYDLVEDEARGLDEVVAAWRASLGRPPARRMSASLALGRALFRMGDVAGNLGWRPPMRSAALKEIEAGVLGDPGPWRAAGGRPMRPLVATLRRLPSTVQERWFGRLFLLKPAIVVTLALFWILSGAIGLAQIDRAAEVLTSRGMAAGLASMFVAAGGLVDLALGLGALHRRTHVAALWGMIATTVAYLVGATLFAPDLWLDPLGPLVKTVPAAMLALVALAIEEER</sequence>
<evidence type="ECO:0000256" key="1">
    <source>
        <dbReference type="SAM" id="Phobius"/>
    </source>
</evidence>
<dbReference type="SUPFAM" id="SSF51735">
    <property type="entry name" value="NAD(P)-binding Rossmann-fold domains"/>
    <property type="match status" value="1"/>
</dbReference>
<evidence type="ECO:0000313" key="4">
    <source>
        <dbReference type="Proteomes" id="UP000249577"/>
    </source>
</evidence>
<protein>
    <recommendedName>
        <fullName evidence="2">NAD(P)-binding domain-containing protein</fullName>
    </recommendedName>
</protein>
<feature type="transmembrane region" description="Helical" evidence="1">
    <location>
        <begin position="307"/>
        <end position="328"/>
    </location>
</feature>
<dbReference type="PANTHER" id="PTHR12126">
    <property type="entry name" value="NADH-UBIQUINONE OXIDOREDUCTASE 39 KDA SUBUNIT-RELATED"/>
    <property type="match status" value="1"/>
</dbReference>
<dbReference type="GO" id="GO:0044877">
    <property type="term" value="F:protein-containing complex binding"/>
    <property type="evidence" value="ECO:0007669"/>
    <property type="project" value="TreeGrafter"/>
</dbReference>
<dbReference type="InterPro" id="IPR036291">
    <property type="entry name" value="NAD(P)-bd_dom_sf"/>
</dbReference>
<dbReference type="InterPro" id="IPR051207">
    <property type="entry name" value="ComplexI_NDUFA9_subunit"/>
</dbReference>
<dbReference type="Pfam" id="PF13781">
    <property type="entry name" value="DoxX_3"/>
    <property type="match status" value="1"/>
</dbReference>
<keyword evidence="1" id="KW-0472">Membrane</keyword>
<keyword evidence="1" id="KW-1133">Transmembrane helix</keyword>
<dbReference type="InterPro" id="IPR016040">
    <property type="entry name" value="NAD(P)-bd_dom"/>
</dbReference>
<keyword evidence="1" id="KW-0812">Transmembrane</keyword>
<organism evidence="3 4">
    <name type="scientific">Ancylobacter novellus</name>
    <name type="common">Thiobacillus novellus</name>
    <dbReference type="NCBI Taxonomy" id="921"/>
    <lineage>
        <taxon>Bacteria</taxon>
        <taxon>Pseudomonadati</taxon>
        <taxon>Pseudomonadota</taxon>
        <taxon>Alphaproteobacteria</taxon>
        <taxon>Hyphomicrobiales</taxon>
        <taxon>Xanthobacteraceae</taxon>
        <taxon>Ancylobacter</taxon>
    </lineage>
</organism>
<reference evidence="3 4" key="1">
    <citation type="submission" date="2017-08" db="EMBL/GenBank/DDBJ databases">
        <title>Infants hospitalized years apart are colonized by the same room-sourced microbial strains.</title>
        <authorList>
            <person name="Brooks B."/>
            <person name="Olm M.R."/>
            <person name="Firek B.A."/>
            <person name="Baker R."/>
            <person name="Thomas B.C."/>
            <person name="Morowitz M.J."/>
            <person name="Banfield J.F."/>
        </authorList>
    </citation>
    <scope>NUCLEOTIDE SEQUENCE [LARGE SCALE GENOMIC DNA]</scope>
    <source>
        <strain evidence="3">S2_005_003_R2_43</strain>
    </source>
</reference>
<dbReference type="Pfam" id="PF13460">
    <property type="entry name" value="NAD_binding_10"/>
    <property type="match status" value="1"/>
</dbReference>
<evidence type="ECO:0000313" key="3">
    <source>
        <dbReference type="EMBL" id="PZQ15948.1"/>
    </source>
</evidence>
<dbReference type="AlphaFoldDB" id="A0A2W5KKF0"/>
<dbReference type="Gene3D" id="3.40.50.720">
    <property type="entry name" value="NAD(P)-binding Rossmann-like Domain"/>
    <property type="match status" value="1"/>
</dbReference>
<gene>
    <name evidence="3" type="ORF">DI565_09025</name>
</gene>
<comment type="caution">
    <text evidence="3">The sequence shown here is derived from an EMBL/GenBank/DDBJ whole genome shotgun (WGS) entry which is preliminary data.</text>
</comment>
<dbReference type="Proteomes" id="UP000249577">
    <property type="component" value="Unassembled WGS sequence"/>
</dbReference>
<proteinExistence type="predicted"/>
<accession>A0A2W5KKF0</accession>
<evidence type="ECO:0000259" key="2">
    <source>
        <dbReference type="Pfam" id="PF13460"/>
    </source>
</evidence>
<dbReference type="EMBL" id="QFPN01000004">
    <property type="protein sequence ID" value="PZQ15948.1"/>
    <property type="molecule type" value="Genomic_DNA"/>
</dbReference>
<dbReference type="PANTHER" id="PTHR12126:SF11">
    <property type="entry name" value="NADH DEHYDROGENASE [UBIQUINONE] 1 ALPHA SUBCOMPLEX SUBUNIT 9, MITOCHONDRIAL"/>
    <property type="match status" value="1"/>
</dbReference>
<dbReference type="InterPro" id="IPR025695">
    <property type="entry name" value="DoxX-like"/>
</dbReference>
<name>A0A2W5KKF0_ANCNO</name>
<feature type="domain" description="NAD(P)-binding" evidence="2">
    <location>
        <begin position="7"/>
        <end position="153"/>
    </location>
</feature>
<feature type="transmembrane region" description="Helical" evidence="1">
    <location>
        <begin position="348"/>
        <end position="368"/>
    </location>
</feature>
<feature type="transmembrane region" description="Helical" evidence="1">
    <location>
        <begin position="380"/>
        <end position="401"/>
    </location>
</feature>